<dbReference type="GO" id="GO:0005737">
    <property type="term" value="C:cytoplasm"/>
    <property type="evidence" value="ECO:0007669"/>
    <property type="project" value="TreeGrafter"/>
</dbReference>
<keyword evidence="7" id="KW-1185">Reference proteome</keyword>
<reference evidence="6 7" key="1">
    <citation type="submission" date="2015-09" db="EMBL/GenBank/DDBJ databases">
        <title>Draft genome of the scarab beetle Oryctes borbonicus.</title>
        <authorList>
            <person name="Meyer J.M."/>
            <person name="Markov G.V."/>
            <person name="Baskaran P."/>
            <person name="Herrmann M."/>
            <person name="Sommer R.J."/>
            <person name="Roedelsperger C."/>
        </authorList>
    </citation>
    <scope>NUCLEOTIDE SEQUENCE [LARGE SCALE GENOMIC DNA]</scope>
    <source>
        <strain evidence="6">OB123</strain>
        <tissue evidence="6">Whole animal</tissue>
    </source>
</reference>
<evidence type="ECO:0000256" key="3">
    <source>
        <dbReference type="PROSITE-ProRule" id="PRU00192"/>
    </source>
</evidence>
<proteinExistence type="predicted"/>
<dbReference type="EMBL" id="LJIG01000137">
    <property type="protein sequence ID" value="KRT86803.1"/>
    <property type="molecule type" value="Genomic_DNA"/>
</dbReference>
<protein>
    <submittedName>
        <fullName evidence="6">SH3 domain-containing protein</fullName>
    </submittedName>
</protein>
<dbReference type="Gene3D" id="2.30.30.40">
    <property type="entry name" value="SH3 Domains"/>
    <property type="match status" value="1"/>
</dbReference>
<dbReference type="InterPro" id="IPR035899">
    <property type="entry name" value="DBL_dom_sf"/>
</dbReference>
<comment type="caution">
    <text evidence="6">The sequence shown here is derived from an EMBL/GenBank/DDBJ whole genome shotgun (WGS) entry which is preliminary data.</text>
</comment>
<dbReference type="OrthoDB" id="2570713at2759"/>
<organism evidence="6 7">
    <name type="scientific">Oryctes borbonicus</name>
    <dbReference type="NCBI Taxonomy" id="1629725"/>
    <lineage>
        <taxon>Eukaryota</taxon>
        <taxon>Metazoa</taxon>
        <taxon>Ecdysozoa</taxon>
        <taxon>Arthropoda</taxon>
        <taxon>Hexapoda</taxon>
        <taxon>Insecta</taxon>
        <taxon>Pterygota</taxon>
        <taxon>Neoptera</taxon>
        <taxon>Endopterygota</taxon>
        <taxon>Coleoptera</taxon>
        <taxon>Polyphaga</taxon>
        <taxon>Scarabaeiformia</taxon>
        <taxon>Scarabaeidae</taxon>
        <taxon>Dynastinae</taxon>
        <taxon>Oryctes</taxon>
    </lineage>
</organism>
<dbReference type="Gene3D" id="1.20.900.10">
    <property type="entry name" value="Dbl homology (DH) domain"/>
    <property type="match status" value="1"/>
</dbReference>
<dbReference type="Pfam" id="PF00621">
    <property type="entry name" value="RhoGEF"/>
    <property type="match status" value="1"/>
</dbReference>
<dbReference type="SUPFAM" id="SSF50044">
    <property type="entry name" value="SH3-domain"/>
    <property type="match status" value="1"/>
</dbReference>
<gene>
    <name evidence="6" type="ORF">AMK59_2480</name>
</gene>
<evidence type="ECO:0000259" key="4">
    <source>
        <dbReference type="PROSITE" id="PS50002"/>
    </source>
</evidence>
<feature type="domain" description="SH3" evidence="4">
    <location>
        <begin position="9"/>
        <end position="123"/>
    </location>
</feature>
<dbReference type="SUPFAM" id="SSF48065">
    <property type="entry name" value="DBL homology domain (DH-domain)"/>
    <property type="match status" value="1"/>
</dbReference>
<evidence type="ECO:0000313" key="7">
    <source>
        <dbReference type="Proteomes" id="UP000051574"/>
    </source>
</evidence>
<name>A0A0T6BHH7_9SCAR</name>
<feature type="non-terminal residue" evidence="6">
    <location>
        <position position="245"/>
    </location>
</feature>
<dbReference type="Proteomes" id="UP000051574">
    <property type="component" value="Unassembled WGS sequence"/>
</dbReference>
<dbReference type="InterPro" id="IPR051336">
    <property type="entry name" value="RhoGEF_Guanine_NuclExch_SF"/>
</dbReference>
<dbReference type="InterPro" id="IPR001452">
    <property type="entry name" value="SH3_domain"/>
</dbReference>
<dbReference type="PANTHER" id="PTHR22826">
    <property type="entry name" value="RHO GUANINE EXCHANGE FACTOR-RELATED"/>
    <property type="match status" value="1"/>
</dbReference>
<evidence type="ECO:0000256" key="2">
    <source>
        <dbReference type="ARBA" id="ARBA00022658"/>
    </source>
</evidence>
<dbReference type="PROSITE" id="PS50002">
    <property type="entry name" value="SH3"/>
    <property type="match status" value="1"/>
</dbReference>
<dbReference type="AlphaFoldDB" id="A0A0T6BHH7"/>
<accession>A0A0T6BHH7</accession>
<dbReference type="InterPro" id="IPR000219">
    <property type="entry name" value="DH_dom"/>
</dbReference>
<evidence type="ECO:0000313" key="6">
    <source>
        <dbReference type="EMBL" id="KRT86803.1"/>
    </source>
</evidence>
<keyword evidence="1 3" id="KW-0728">SH3 domain</keyword>
<dbReference type="GO" id="GO:0005085">
    <property type="term" value="F:guanyl-nucleotide exchange factor activity"/>
    <property type="evidence" value="ECO:0007669"/>
    <property type="project" value="UniProtKB-KW"/>
</dbReference>
<evidence type="ECO:0000259" key="5">
    <source>
        <dbReference type="PROSITE" id="PS50010"/>
    </source>
</evidence>
<sequence>MFFVLRSPSPGELLVVWKNYKACSSEELSLEEGDVVELLETVDPSGPTIKRRKLNPELDIEGEKPLDTTAAQHRLAVRPRRTHVSSRHSPTRTNLNARWLVRKMQGDKKQGWVPCQILQSIDEPTPTSGLPGDAAFRRQAVVNELVETEQEFVKDVDYVVQNYLIYPEKDPKKVPKIVRDNFSDVFASLKEIAEFHRVVLMEGVKYYANEPGLLGKAFLRLERDFDKHVNYCKEEPIAQAILDAS</sequence>
<feature type="domain" description="DH" evidence="5">
    <location>
        <begin position="137"/>
        <end position="245"/>
    </location>
</feature>
<keyword evidence="2" id="KW-0344">Guanine-nucleotide releasing factor</keyword>
<dbReference type="InterPro" id="IPR036028">
    <property type="entry name" value="SH3-like_dom_sf"/>
</dbReference>
<dbReference type="PROSITE" id="PS50010">
    <property type="entry name" value="DH_2"/>
    <property type="match status" value="1"/>
</dbReference>
<evidence type="ECO:0000256" key="1">
    <source>
        <dbReference type="ARBA" id="ARBA00022443"/>
    </source>
</evidence>